<dbReference type="AlphaFoldDB" id="A0A2S1LPS4"/>
<keyword evidence="2" id="KW-1185">Reference proteome</keyword>
<dbReference type="Proteomes" id="UP000244677">
    <property type="component" value="Chromosome"/>
</dbReference>
<dbReference type="KEGG" id="fki:FK004_10775"/>
<dbReference type="Gene3D" id="1.20.120.450">
    <property type="entry name" value="dinb family like domain"/>
    <property type="match status" value="1"/>
</dbReference>
<dbReference type="InterPro" id="IPR011463">
    <property type="entry name" value="DUF1569"/>
</dbReference>
<protein>
    <recommendedName>
        <fullName evidence="3">DUF1569 domain-containing protein</fullName>
    </recommendedName>
</protein>
<sequence length="149" mass="17177">MKSIFNAEGNQAIINRIEQLSPITLNEWGTMNVGQMLVHCQLLIKVAFGELVIKRGLMGFLFGKMIKKSIMSDTPFKNNLPTAKEFEVKGMHDFHASKKDLIAMIKRFSEEGHSVIRNPKHPIFGTLTPEEWDYMQWKHLDHHLKQFGV</sequence>
<reference evidence="1 2" key="1">
    <citation type="submission" date="2017-04" db="EMBL/GenBank/DDBJ databases">
        <title>Complete genome sequence of Flavobacterium kingsejong AJ004.</title>
        <authorList>
            <person name="Lee P.C."/>
        </authorList>
    </citation>
    <scope>NUCLEOTIDE SEQUENCE [LARGE SCALE GENOMIC DNA]</scope>
    <source>
        <strain evidence="1 2">AJ004</strain>
    </source>
</reference>
<dbReference type="EMBL" id="CP020919">
    <property type="protein sequence ID" value="AWG25662.1"/>
    <property type="molecule type" value="Genomic_DNA"/>
</dbReference>
<gene>
    <name evidence="1" type="ORF">FK004_10775</name>
</gene>
<name>A0A2S1LPS4_9FLAO</name>
<dbReference type="InterPro" id="IPR034660">
    <property type="entry name" value="DinB/YfiT-like"/>
</dbReference>
<evidence type="ECO:0000313" key="1">
    <source>
        <dbReference type="EMBL" id="AWG25662.1"/>
    </source>
</evidence>
<evidence type="ECO:0000313" key="2">
    <source>
        <dbReference type="Proteomes" id="UP000244677"/>
    </source>
</evidence>
<organism evidence="1 2">
    <name type="scientific">Flavobacterium kingsejongi</name>
    <dbReference type="NCBI Taxonomy" id="1678728"/>
    <lineage>
        <taxon>Bacteria</taxon>
        <taxon>Pseudomonadati</taxon>
        <taxon>Bacteroidota</taxon>
        <taxon>Flavobacteriia</taxon>
        <taxon>Flavobacteriales</taxon>
        <taxon>Flavobacteriaceae</taxon>
        <taxon>Flavobacterium</taxon>
    </lineage>
</organism>
<evidence type="ECO:0008006" key="3">
    <source>
        <dbReference type="Google" id="ProtNLM"/>
    </source>
</evidence>
<dbReference type="OrthoDB" id="2599194at2"/>
<dbReference type="Pfam" id="PF07606">
    <property type="entry name" value="DUF1569"/>
    <property type="match status" value="1"/>
</dbReference>
<accession>A0A2S1LPS4</accession>
<dbReference type="RefSeq" id="WP_108737237.1">
    <property type="nucleotide sequence ID" value="NZ_CP020919.1"/>
</dbReference>
<proteinExistence type="predicted"/>